<evidence type="ECO:0000313" key="2">
    <source>
        <dbReference type="EMBL" id="CAB4157995.1"/>
    </source>
</evidence>
<accession>A0A6J5NLF3</accession>
<evidence type="ECO:0000313" key="1">
    <source>
        <dbReference type="EMBL" id="CAB4141355.1"/>
    </source>
</evidence>
<proteinExistence type="predicted"/>
<protein>
    <submittedName>
        <fullName evidence="2">Uncharacterized protein</fullName>
    </submittedName>
</protein>
<dbReference type="EMBL" id="LR796665">
    <property type="protein sequence ID" value="CAB4157995.1"/>
    <property type="molecule type" value="Genomic_DNA"/>
</dbReference>
<sequence length="100" mass="11877">MSYKTEFPDFVLDVTIPEGFSDRSWHNDVCPRFEKDLPDGQYLVIWVDFADPKEREYSNCNRFAVDLHDHDATYLRTLIRSDDWQEIVDFVSTPLEEKLS</sequence>
<gene>
    <name evidence="1" type="ORF">UFOVP414_8</name>
    <name evidence="2" type="ORF">UFOVP687_49</name>
</gene>
<name>A0A6J5NLF3_9CAUD</name>
<organism evidence="2">
    <name type="scientific">uncultured Caudovirales phage</name>
    <dbReference type="NCBI Taxonomy" id="2100421"/>
    <lineage>
        <taxon>Viruses</taxon>
        <taxon>Duplodnaviria</taxon>
        <taxon>Heunggongvirae</taxon>
        <taxon>Uroviricota</taxon>
        <taxon>Caudoviricetes</taxon>
        <taxon>Peduoviridae</taxon>
        <taxon>Maltschvirus</taxon>
        <taxon>Maltschvirus maltsch</taxon>
    </lineage>
</organism>
<reference evidence="2" key="1">
    <citation type="submission" date="2020-04" db="EMBL/GenBank/DDBJ databases">
        <authorList>
            <person name="Chiriac C."/>
            <person name="Salcher M."/>
            <person name="Ghai R."/>
            <person name="Kavagutti S V."/>
        </authorList>
    </citation>
    <scope>NUCLEOTIDE SEQUENCE</scope>
</reference>
<dbReference type="EMBL" id="LR796389">
    <property type="protein sequence ID" value="CAB4141355.1"/>
    <property type="molecule type" value="Genomic_DNA"/>
</dbReference>